<protein>
    <submittedName>
        <fullName evidence="2">Uncharacterized protein</fullName>
    </submittedName>
</protein>
<reference evidence="2" key="1">
    <citation type="submission" date="2020-05" db="EMBL/GenBank/DDBJ databases">
        <title>Chitinophaga laudate sp. nov., isolated from a tropical peat swamp.</title>
        <authorList>
            <person name="Goh C.B.S."/>
            <person name="Lee M.S."/>
            <person name="Parimannan S."/>
            <person name="Pasbakhsh P."/>
            <person name="Yule C.M."/>
            <person name="Rajandas H."/>
            <person name="Loke S."/>
            <person name="Croft L."/>
            <person name="Tan J.B.L."/>
        </authorList>
    </citation>
    <scope>NUCLEOTIDE SEQUENCE</scope>
    <source>
        <strain evidence="2">Mgbs1</strain>
    </source>
</reference>
<organism evidence="2 3">
    <name type="scientific">Chitinophaga solisilvae</name>
    <dbReference type="NCBI Taxonomy" id="1233460"/>
    <lineage>
        <taxon>Bacteria</taxon>
        <taxon>Pseudomonadati</taxon>
        <taxon>Bacteroidota</taxon>
        <taxon>Chitinophagia</taxon>
        <taxon>Chitinophagales</taxon>
        <taxon>Chitinophagaceae</taxon>
        <taxon>Chitinophaga</taxon>
    </lineage>
</organism>
<gene>
    <name evidence="2" type="ORF">ECE50_010630</name>
</gene>
<evidence type="ECO:0000313" key="2">
    <source>
        <dbReference type="EMBL" id="NSL87287.1"/>
    </source>
</evidence>
<accession>A0A3S1DSL8</accession>
<dbReference type="Proteomes" id="UP000281028">
    <property type="component" value="Unassembled WGS sequence"/>
</dbReference>
<dbReference type="OrthoDB" id="680224at2"/>
<feature type="region of interest" description="Disordered" evidence="1">
    <location>
        <begin position="1360"/>
        <end position="1380"/>
    </location>
</feature>
<evidence type="ECO:0000256" key="1">
    <source>
        <dbReference type="SAM" id="MobiDB-lite"/>
    </source>
</evidence>
<proteinExistence type="predicted"/>
<name>A0A3S1DSL8_9BACT</name>
<feature type="compositionally biased region" description="Gly residues" evidence="1">
    <location>
        <begin position="1361"/>
        <end position="1380"/>
    </location>
</feature>
<sequence length="1380" mass="146635">MQLSDIAAALGIAADYSIPSGEVVLASGKLNSNIDNILQYCYNNQPLQIAGAKYTAGDTNSFIITGTATYQQIAALPVSATFYTDANGDAQLLIRYQLPEINPGQGKWRFSNSFPGLPQVLDNTQPINFDRVTEQVTPVYITPLDTLTIYNAYFVVTSEPQQDTSFHVPLQWGLNFTANVKPDTILALVETIFQSTTDLVIFGTIWFPNSITTPASYAAQHPFIPGKVVYPWEIAADGFNRIPGICLQIPLQLSYNVQQNNTSLAAFAAESIYFYTPPDDTWIMEDTSPALIPLQAYTGSISIDNSAIKADITAPVQYGIDELVLYTTFEGLSIGNLTQLAGITGSADDPLQLLPDGIQHAVKDLQLMNLSLALDYSYTDSIALTNTSFTIGMPGLNWNIWPGDHNSSHLELDSISCTFSIDNPFSIAPELYGDNNYTVTVNATLEIENVPFTVTASSGNNFTIYAQMAEQETIPLQQILQAYAPQIPAPSDLTVDTFRVSATPGQSYSFAMLMAAAPNPWSITVGSETLTVSDVSLACTYQNSAISGSIGGIIQLNDYFSLNLYYATPGNIIIRSFVPQIQLSQLIQTFAPSSVTLPQGFDITLTNNSVLLQQTNGVYNFQLATAIAQLGCLLFAIEKTAAGNWGFAAGIAIDKGMLANLPASQAITAFEKWFPFDDLVLIVSSIADQQFSFPGFQQFNNTALNNAKIQLPASANGVSKGFYLYTTTSFTTDDNVLAALMQLLKIPANTQLDVLLAYLADKEQFQLGITLQTFLTPAKDPSQISAAGSLAYSNTTLSGTLFVTAGGTDGFTLGLAATVQTLIQQTPVTFNVTLAMVPNGFFAYGTMKNTVPITIGPVQLANVGLQLGISLEGLPSLGFTAEVAAAGLFDSSIAVLLDSTDPAKCMVAGAISDLRLIDIVNHFTNAGNLPAPVADLLSGISLTGSPAGSFAVTGNDTGNLVTALNSNDTATVSKLFMQYGHLSSFPADSSTLIIFADAANARWYITSLTGSGNSSLITHYQLVQDTTGNCVNVSKEIQFYFVPDPAGSNIGNCYYPQGMMLSGRLNFLFLDLDVDVTCVSSQGINIQAEMAPIIVWKQAFFSITDTSGNKGPSLSFSSYQTSSSSAPGLICSGQMELMGLKESISIVASKSGGYFSLSTTVIPLVQLSLTGNFQGLNNLSVSGSASISIGSADLNILGIIKLTAGISCTLTIGWNGTDASAVLHYEVYISSDTHTGSVTLDVNTAMLTDLVNIIEGNVSLSLSTHFLDNVGEWLDTVFNKLNSIQDIKTIGNLLHTTFNLSGNDIISLTQQHLQYNLDNLVTVLNGAGQSAGSIQSLLQNTGQFSLGDILSAMEKELSGFTPGGGGVPGGGGGVPGGGNW</sequence>
<dbReference type="EMBL" id="RIAR02000001">
    <property type="protein sequence ID" value="NSL87287.1"/>
    <property type="molecule type" value="Genomic_DNA"/>
</dbReference>
<evidence type="ECO:0000313" key="3">
    <source>
        <dbReference type="Proteomes" id="UP000281028"/>
    </source>
</evidence>
<comment type="caution">
    <text evidence="2">The sequence shown here is derived from an EMBL/GenBank/DDBJ whole genome shotgun (WGS) entry which is preliminary data.</text>
</comment>
<keyword evidence="3" id="KW-1185">Reference proteome</keyword>